<reference evidence="3" key="1">
    <citation type="journal article" date="2019" name="Int. J. Syst. Evol. Microbiol.">
        <title>The Global Catalogue of Microorganisms (GCM) 10K type strain sequencing project: providing services to taxonomists for standard genome sequencing and annotation.</title>
        <authorList>
            <consortium name="The Broad Institute Genomics Platform"/>
            <consortium name="The Broad Institute Genome Sequencing Center for Infectious Disease"/>
            <person name="Wu L."/>
            <person name="Ma J."/>
        </authorList>
    </citation>
    <scope>NUCLEOTIDE SEQUENCE [LARGE SCALE GENOMIC DNA]</scope>
    <source>
        <strain evidence="3">CGMCC 1.15277</strain>
    </source>
</reference>
<name>A0ABW1X3G5_9ACTN</name>
<sequence>MSESLQWSVLLPLVMLMILGLIQAGVVLHGRNVVASAALAAAEAQAVAGDGEQAALRVAHAMVDPDGVTLERVEVGGDADTVNVRVVARIPVWFDLGLSRVESTASQPRER</sequence>
<dbReference type="EMBL" id="JBHSUA010000025">
    <property type="protein sequence ID" value="MFC6398025.1"/>
    <property type="molecule type" value="Genomic_DNA"/>
</dbReference>
<dbReference type="RefSeq" id="WP_343886847.1">
    <property type="nucleotide sequence ID" value="NZ_BAAAKI010000024.1"/>
</dbReference>
<dbReference type="InterPro" id="IPR012495">
    <property type="entry name" value="TadE-like_dom"/>
</dbReference>
<comment type="caution">
    <text evidence="2">The sequence shown here is derived from an EMBL/GenBank/DDBJ whole genome shotgun (WGS) entry which is preliminary data.</text>
</comment>
<evidence type="ECO:0000259" key="1">
    <source>
        <dbReference type="Pfam" id="PF07811"/>
    </source>
</evidence>
<dbReference type="Proteomes" id="UP001596266">
    <property type="component" value="Unassembled WGS sequence"/>
</dbReference>
<dbReference type="Pfam" id="PF07811">
    <property type="entry name" value="TadE"/>
    <property type="match status" value="1"/>
</dbReference>
<organism evidence="2 3">
    <name type="scientific">Luteococcus sanguinis</name>
    <dbReference type="NCBI Taxonomy" id="174038"/>
    <lineage>
        <taxon>Bacteria</taxon>
        <taxon>Bacillati</taxon>
        <taxon>Actinomycetota</taxon>
        <taxon>Actinomycetes</taxon>
        <taxon>Propionibacteriales</taxon>
        <taxon>Propionibacteriaceae</taxon>
        <taxon>Luteococcus</taxon>
    </lineage>
</organism>
<evidence type="ECO:0000313" key="2">
    <source>
        <dbReference type="EMBL" id="MFC6398025.1"/>
    </source>
</evidence>
<keyword evidence="3" id="KW-1185">Reference proteome</keyword>
<feature type="domain" description="TadE-like" evidence="1">
    <location>
        <begin position="6"/>
        <end position="42"/>
    </location>
</feature>
<proteinExistence type="predicted"/>
<accession>A0ABW1X3G5</accession>
<evidence type="ECO:0000313" key="3">
    <source>
        <dbReference type="Proteomes" id="UP001596266"/>
    </source>
</evidence>
<protein>
    <submittedName>
        <fullName evidence="2">TadE/TadG family type IV pilus assembly protein</fullName>
    </submittedName>
</protein>
<gene>
    <name evidence="2" type="ORF">ACFP57_13675</name>
</gene>